<protein>
    <submittedName>
        <fullName evidence="1">Uncharacterized protein</fullName>
    </submittedName>
</protein>
<keyword evidence="2" id="KW-1185">Reference proteome</keyword>
<organism evidence="1 2">
    <name type="scientific">Sulfurihydrogenibium yellowstonense SS-5</name>
    <dbReference type="NCBI Taxonomy" id="432331"/>
    <lineage>
        <taxon>Bacteria</taxon>
        <taxon>Pseudomonadati</taxon>
        <taxon>Aquificota</taxon>
        <taxon>Aquificia</taxon>
        <taxon>Aquificales</taxon>
        <taxon>Hydrogenothermaceae</taxon>
        <taxon>Sulfurihydrogenibium</taxon>
    </lineage>
</organism>
<dbReference type="RefSeq" id="WP_007547019.1">
    <property type="nucleotide sequence ID" value="NZ_ABZS01000088.1"/>
</dbReference>
<dbReference type="OrthoDB" id="13874at2"/>
<evidence type="ECO:0000313" key="2">
    <source>
        <dbReference type="Proteomes" id="UP000005540"/>
    </source>
</evidence>
<dbReference type="Proteomes" id="UP000005540">
    <property type="component" value="Unassembled WGS sequence"/>
</dbReference>
<proteinExistence type="predicted"/>
<name>C4FKA4_9AQUI</name>
<dbReference type="AlphaFoldDB" id="C4FKA4"/>
<accession>C4FKA4</accession>
<dbReference type="EMBL" id="ABZS01000088">
    <property type="protein sequence ID" value="EEP60492.1"/>
    <property type="molecule type" value="Genomic_DNA"/>
</dbReference>
<reference evidence="1 2" key="1">
    <citation type="submission" date="2009-04" db="EMBL/GenBank/DDBJ databases">
        <authorList>
            <person name="Reysenbach A.-L."/>
            <person name="Heidelberg J.F."/>
            <person name="Nelson W.C."/>
        </authorList>
    </citation>
    <scope>NUCLEOTIDE SEQUENCE [LARGE SCALE GENOMIC DNA]</scope>
    <source>
        <strain evidence="1 2">SS-5</strain>
    </source>
</reference>
<evidence type="ECO:0000313" key="1">
    <source>
        <dbReference type="EMBL" id="EEP60492.1"/>
    </source>
</evidence>
<gene>
    <name evidence="1" type="ORF">SULYE_1004</name>
</gene>
<sequence>MAKIVKFGNFEEKPDENKEKVIDEVVSQSQTDEEMQIKKAVEEHILVNFAVKEVLEMDIVYKINKADIGVIGTVVYEHKRRGGPFIADFIAKGYKNKNQYIIDTLAFEAGEPDLYRDIFNILKAKKALPEID</sequence>
<comment type="caution">
    <text evidence="1">The sequence shown here is derived from an EMBL/GenBank/DDBJ whole genome shotgun (WGS) entry which is preliminary data.</text>
</comment>